<protein>
    <submittedName>
        <fullName evidence="1">Uncharacterized protein</fullName>
    </submittedName>
</protein>
<organism evidence="1 2">
    <name type="scientific">Coprinellus micaceus</name>
    <name type="common">Glistening ink-cap mushroom</name>
    <name type="synonym">Coprinus micaceus</name>
    <dbReference type="NCBI Taxonomy" id="71717"/>
    <lineage>
        <taxon>Eukaryota</taxon>
        <taxon>Fungi</taxon>
        <taxon>Dikarya</taxon>
        <taxon>Basidiomycota</taxon>
        <taxon>Agaricomycotina</taxon>
        <taxon>Agaricomycetes</taxon>
        <taxon>Agaricomycetidae</taxon>
        <taxon>Agaricales</taxon>
        <taxon>Agaricineae</taxon>
        <taxon>Psathyrellaceae</taxon>
        <taxon>Coprinellus</taxon>
    </lineage>
</organism>
<proteinExistence type="predicted"/>
<dbReference type="EMBL" id="QPFP01000030">
    <property type="protein sequence ID" value="TEB28804.1"/>
    <property type="molecule type" value="Genomic_DNA"/>
</dbReference>
<evidence type="ECO:0000313" key="2">
    <source>
        <dbReference type="Proteomes" id="UP000298030"/>
    </source>
</evidence>
<dbReference type="Proteomes" id="UP000298030">
    <property type="component" value="Unassembled WGS sequence"/>
</dbReference>
<comment type="caution">
    <text evidence="1">The sequence shown here is derived from an EMBL/GenBank/DDBJ whole genome shotgun (WGS) entry which is preliminary data.</text>
</comment>
<name>A0A4Y7T4C8_COPMI</name>
<dbReference type="AlphaFoldDB" id="A0A4Y7T4C8"/>
<gene>
    <name evidence="1" type="ORF">FA13DRAFT_1735328</name>
</gene>
<accession>A0A4Y7T4C8</accession>
<reference evidence="1 2" key="1">
    <citation type="journal article" date="2019" name="Nat. Ecol. Evol.">
        <title>Megaphylogeny resolves global patterns of mushroom evolution.</title>
        <authorList>
            <person name="Varga T."/>
            <person name="Krizsan K."/>
            <person name="Foldi C."/>
            <person name="Dima B."/>
            <person name="Sanchez-Garcia M."/>
            <person name="Sanchez-Ramirez S."/>
            <person name="Szollosi G.J."/>
            <person name="Szarkandi J.G."/>
            <person name="Papp V."/>
            <person name="Albert L."/>
            <person name="Andreopoulos W."/>
            <person name="Angelini C."/>
            <person name="Antonin V."/>
            <person name="Barry K.W."/>
            <person name="Bougher N.L."/>
            <person name="Buchanan P."/>
            <person name="Buyck B."/>
            <person name="Bense V."/>
            <person name="Catcheside P."/>
            <person name="Chovatia M."/>
            <person name="Cooper J."/>
            <person name="Damon W."/>
            <person name="Desjardin D."/>
            <person name="Finy P."/>
            <person name="Geml J."/>
            <person name="Haridas S."/>
            <person name="Hughes K."/>
            <person name="Justo A."/>
            <person name="Karasinski D."/>
            <person name="Kautmanova I."/>
            <person name="Kiss B."/>
            <person name="Kocsube S."/>
            <person name="Kotiranta H."/>
            <person name="LaButti K.M."/>
            <person name="Lechner B.E."/>
            <person name="Liimatainen K."/>
            <person name="Lipzen A."/>
            <person name="Lukacs Z."/>
            <person name="Mihaltcheva S."/>
            <person name="Morgado L.N."/>
            <person name="Niskanen T."/>
            <person name="Noordeloos M.E."/>
            <person name="Ohm R.A."/>
            <person name="Ortiz-Santana B."/>
            <person name="Ovrebo C."/>
            <person name="Racz N."/>
            <person name="Riley R."/>
            <person name="Savchenko A."/>
            <person name="Shiryaev A."/>
            <person name="Soop K."/>
            <person name="Spirin V."/>
            <person name="Szebenyi C."/>
            <person name="Tomsovsky M."/>
            <person name="Tulloss R.E."/>
            <person name="Uehling J."/>
            <person name="Grigoriev I.V."/>
            <person name="Vagvolgyi C."/>
            <person name="Papp T."/>
            <person name="Martin F.M."/>
            <person name="Miettinen O."/>
            <person name="Hibbett D.S."/>
            <person name="Nagy L.G."/>
        </authorList>
    </citation>
    <scope>NUCLEOTIDE SEQUENCE [LARGE SCALE GENOMIC DNA]</scope>
    <source>
        <strain evidence="1 2">FP101781</strain>
    </source>
</reference>
<keyword evidence="2" id="KW-1185">Reference proteome</keyword>
<sequence>MKTPTRNPVRIRRLIPPQVRQDVLGCILSVFKTTYTAVTDPRLCQRRYIYTTFLAPLFDMVTEPGS</sequence>
<evidence type="ECO:0000313" key="1">
    <source>
        <dbReference type="EMBL" id="TEB28804.1"/>
    </source>
</evidence>